<sequence>MKESAEPSPSASASASAGPLLKVGQTGTYDVVETDEYGENPAVTTKMQVTVKSAKYVTPADVDTTNEPELGQYVVLTLTLKNVGSKPADFAAYGATTWENKDTAAQDATTLEGVGEGPELDTTYKPGQSVTGSLVLDVGAKGGIVSYADDTFRVELPTS</sequence>
<evidence type="ECO:0000313" key="2">
    <source>
        <dbReference type="Proteomes" id="UP001348369"/>
    </source>
</evidence>
<keyword evidence="2" id="KW-1185">Reference proteome</keyword>
<dbReference type="Proteomes" id="UP001348369">
    <property type="component" value="Chromosome"/>
</dbReference>
<name>A0ACD4ZT55_9ACTN</name>
<accession>A0ACD4ZT55</accession>
<reference evidence="1" key="1">
    <citation type="submission" date="2022-10" db="EMBL/GenBank/DDBJ databases">
        <title>The complete genomes of actinobacterial strains from the NBC collection.</title>
        <authorList>
            <person name="Joergensen T.S."/>
            <person name="Alvarez Arevalo M."/>
            <person name="Sterndorff E.B."/>
            <person name="Faurdal D."/>
            <person name="Vuksanovic O."/>
            <person name="Mourched A.-S."/>
            <person name="Charusanti P."/>
            <person name="Shaw S."/>
            <person name="Blin K."/>
            <person name="Weber T."/>
        </authorList>
    </citation>
    <scope>NUCLEOTIDE SEQUENCE</scope>
    <source>
        <strain evidence="1">NBC 01771</strain>
    </source>
</reference>
<organism evidence="1 2">
    <name type="scientific">Streptomyces scopuliridis</name>
    <dbReference type="NCBI Taxonomy" id="452529"/>
    <lineage>
        <taxon>Bacteria</taxon>
        <taxon>Bacillati</taxon>
        <taxon>Actinomycetota</taxon>
        <taxon>Actinomycetes</taxon>
        <taxon>Kitasatosporales</taxon>
        <taxon>Streptomycetaceae</taxon>
        <taxon>Streptomyces</taxon>
    </lineage>
</organism>
<evidence type="ECO:0000313" key="1">
    <source>
        <dbReference type="EMBL" id="WSC01202.1"/>
    </source>
</evidence>
<protein>
    <submittedName>
        <fullName evidence="1">DUF4352 domain-containing protein</fullName>
    </submittedName>
</protein>
<proteinExistence type="predicted"/>
<gene>
    <name evidence="1" type="ORF">OG835_32225</name>
</gene>
<dbReference type="EMBL" id="CP109109">
    <property type="protein sequence ID" value="WSC01202.1"/>
    <property type="molecule type" value="Genomic_DNA"/>
</dbReference>